<evidence type="ECO:0000313" key="1">
    <source>
        <dbReference type="EMBL" id="PVX29260.1"/>
    </source>
</evidence>
<dbReference type="EMBL" id="QENQ01000001">
    <property type="protein sequence ID" value="PVX29260.1"/>
    <property type="molecule type" value="Genomic_DNA"/>
</dbReference>
<dbReference type="AlphaFoldDB" id="A0A2U0SD61"/>
<dbReference type="Proteomes" id="UP000245890">
    <property type="component" value="Unassembled WGS sequence"/>
</dbReference>
<dbReference type="RefSeq" id="WP_116468699.1">
    <property type="nucleotide sequence ID" value="NZ_QENQ01000001.1"/>
</dbReference>
<name>A0A2U0SD61_9SPHN</name>
<dbReference type="OrthoDB" id="7557923at2"/>
<sequence length="231" mass="25494">MFEILSLVLAPVLPIEAGNQQNDRNAENDIVVTASSRDYPLNGKQFEAALKAFRKHRPFFAPQSRLWFEVSARQGDPSLAGVSLALSDGHTRIPLTIGEDHRIAIPEVAGNSWHLVHVGRPKALRIRPWVLSPNTSGSDLRLGDLQVQCRVGWAIARQSESIFVTGMFDVIGGCASSKIGLYQELGRPIASAILIEGSKQAAIPVWHDTAMRMPTYIKGYTVEARVRIVYR</sequence>
<keyword evidence="2" id="KW-1185">Reference proteome</keyword>
<gene>
    <name evidence="1" type="ORF">DD559_07890</name>
</gene>
<organism evidence="1 2">
    <name type="scientific">Sphingomonas pokkalii</name>
    <dbReference type="NCBI Taxonomy" id="2175090"/>
    <lineage>
        <taxon>Bacteria</taxon>
        <taxon>Pseudomonadati</taxon>
        <taxon>Pseudomonadota</taxon>
        <taxon>Alphaproteobacteria</taxon>
        <taxon>Sphingomonadales</taxon>
        <taxon>Sphingomonadaceae</taxon>
        <taxon>Sphingomonas</taxon>
    </lineage>
</organism>
<protein>
    <submittedName>
        <fullName evidence="1">Uncharacterized protein</fullName>
    </submittedName>
</protein>
<proteinExistence type="predicted"/>
<reference evidence="1 2" key="1">
    <citation type="submission" date="2018-05" db="EMBL/GenBank/DDBJ databases">
        <title>Description of Sphingomonas pokkalii sp nov, isolated from the rhizosphere of saline tolerant pokkali rice and its draft genome analysis.</title>
        <authorList>
            <person name="Menon R."/>
            <person name="Kumari S."/>
            <person name="Rameshkumar N."/>
        </authorList>
    </citation>
    <scope>NUCLEOTIDE SEQUENCE [LARGE SCALE GENOMIC DNA]</scope>
    <source>
        <strain evidence="1 2">L3B27</strain>
    </source>
</reference>
<comment type="caution">
    <text evidence="1">The sequence shown here is derived from an EMBL/GenBank/DDBJ whole genome shotgun (WGS) entry which is preliminary data.</text>
</comment>
<evidence type="ECO:0000313" key="2">
    <source>
        <dbReference type="Proteomes" id="UP000245890"/>
    </source>
</evidence>
<accession>A0A2U0SD61</accession>